<dbReference type="RefSeq" id="WP_076607226.1">
    <property type="nucleotide sequence ID" value="NZ_FTNR01000001.1"/>
</dbReference>
<dbReference type="GO" id="GO:0006065">
    <property type="term" value="P:UDP-glucuronate biosynthetic process"/>
    <property type="evidence" value="ECO:0007669"/>
    <property type="project" value="UniProtKB-UniPathway"/>
</dbReference>
<feature type="binding site" evidence="9">
    <location>
        <position position="265"/>
    </location>
    <ligand>
        <name>substrate</name>
    </ligand>
</feature>
<dbReference type="InterPro" id="IPR054886">
    <property type="entry name" value="UDPGDh_AglM"/>
</dbReference>
<evidence type="ECO:0000313" key="12">
    <source>
        <dbReference type="EMBL" id="SIR58166.1"/>
    </source>
</evidence>
<dbReference type="InterPro" id="IPR036220">
    <property type="entry name" value="UDP-Glc/GDP-Man_DH_C_sf"/>
</dbReference>
<organism evidence="12 13">
    <name type="scientific">Natronorubrum thiooxidans</name>
    <dbReference type="NCBI Taxonomy" id="308853"/>
    <lineage>
        <taxon>Archaea</taxon>
        <taxon>Methanobacteriati</taxon>
        <taxon>Methanobacteriota</taxon>
        <taxon>Stenosarchaea group</taxon>
        <taxon>Halobacteria</taxon>
        <taxon>Halobacteriales</taxon>
        <taxon>Natrialbaceae</taxon>
        <taxon>Natronorubrum</taxon>
    </lineage>
</organism>
<evidence type="ECO:0000256" key="3">
    <source>
        <dbReference type="ARBA" id="ARBA00012954"/>
    </source>
</evidence>
<dbReference type="PANTHER" id="PTHR43750:SF3">
    <property type="entry name" value="UDP-GLUCOSE 6-DEHYDROGENASE TUAD"/>
    <property type="match status" value="1"/>
</dbReference>
<dbReference type="GO" id="GO:0003979">
    <property type="term" value="F:UDP-glucose 6-dehydrogenase activity"/>
    <property type="evidence" value="ECO:0007669"/>
    <property type="project" value="UniProtKB-EC"/>
</dbReference>
<feature type="binding site" evidence="10">
    <location>
        <position position="271"/>
    </location>
    <ligand>
        <name>NAD(+)</name>
        <dbReference type="ChEBI" id="CHEBI:57540"/>
    </ligand>
</feature>
<dbReference type="Pfam" id="PF03721">
    <property type="entry name" value="UDPG_MGDP_dh_N"/>
    <property type="match status" value="1"/>
</dbReference>
<proteinExistence type="inferred from homology"/>
<dbReference type="GO" id="GO:0000271">
    <property type="term" value="P:polysaccharide biosynthetic process"/>
    <property type="evidence" value="ECO:0007669"/>
    <property type="project" value="InterPro"/>
</dbReference>
<name>A0A1N7C3I8_9EURY</name>
<dbReference type="SUPFAM" id="SSF52413">
    <property type="entry name" value="UDP-glucose/GDP-mannose dehydrogenase C-terminal domain"/>
    <property type="match status" value="1"/>
</dbReference>
<dbReference type="EMBL" id="FTNR01000001">
    <property type="protein sequence ID" value="SIR58166.1"/>
    <property type="molecule type" value="Genomic_DNA"/>
</dbReference>
<feature type="domain" description="UDP-glucose/GDP-mannose dehydrogenase C-terminal" evidence="11">
    <location>
        <begin position="320"/>
        <end position="416"/>
    </location>
</feature>
<evidence type="ECO:0000256" key="6">
    <source>
        <dbReference type="ARBA" id="ARBA00047473"/>
    </source>
</evidence>
<dbReference type="Proteomes" id="UP000185936">
    <property type="component" value="Unassembled WGS sequence"/>
</dbReference>
<feature type="binding site" evidence="9">
    <location>
        <position position="327"/>
    </location>
    <ligand>
        <name>substrate</name>
    </ligand>
</feature>
<dbReference type="AlphaFoldDB" id="A0A1N7C3I8"/>
<dbReference type="GO" id="GO:0051287">
    <property type="term" value="F:NAD binding"/>
    <property type="evidence" value="ECO:0007669"/>
    <property type="project" value="InterPro"/>
</dbReference>
<sequence length="429" mass="45933">MHVSIVGSGYVGTTVAACLADLGHEVVNIEIDQEIVDTINAGEAPIHESGLADRIAEHAGTNLRATTDYAAVRETDLTFLCLPTPQAEDGSLDLAVMRAGSESLGRALAAKADDHLVVVKSTVLPGTTEDVVGPILEDESGKRVGDDLELAMNPEFLRMGTAVTDFLEPDKVVVGATSEDAAATLRELYAPIVDREATDLVETDIREAELIKYANNAFLASKVSLVNELGNIAKEYGADAYEVLEAVGLDDRISERFMRSGLGWGGSCFPKDVDALRAGAREQGYDPALLDAVVAINDAQPRRLVDSLAAHVDLEGARIAVLGLSFKPGTDDIRKSRALDVIEYLQDRGAAVVAYDPVAMENVRPKYPEVEYAESAAAALADADGAVVATDWPEFDDLAFDGMVQRVVVDGRRIDVDEESLEVYEGLTW</sequence>
<feature type="binding site" evidence="9">
    <location>
        <position position="212"/>
    </location>
    <ligand>
        <name>substrate</name>
    </ligand>
</feature>
<dbReference type="InterPro" id="IPR014026">
    <property type="entry name" value="UDP-Glc/GDP-Man_DH_dimer"/>
</dbReference>
<dbReference type="STRING" id="308853.SAMN05421752_10196"/>
<evidence type="ECO:0000256" key="9">
    <source>
        <dbReference type="PIRSR" id="PIRSR500134-2"/>
    </source>
</evidence>
<feature type="binding site" evidence="10">
    <location>
        <position position="122"/>
    </location>
    <ligand>
        <name>NAD(+)</name>
        <dbReference type="ChEBI" id="CHEBI:57540"/>
    </ligand>
</feature>
<evidence type="ECO:0000256" key="7">
    <source>
        <dbReference type="PIRNR" id="PIRNR000124"/>
    </source>
</evidence>
<evidence type="ECO:0000256" key="2">
    <source>
        <dbReference type="ARBA" id="ARBA00006601"/>
    </source>
</evidence>
<keyword evidence="4 7" id="KW-0560">Oxidoreductase</keyword>
<dbReference type="Pfam" id="PF00984">
    <property type="entry name" value="UDPG_MGDP_dh"/>
    <property type="match status" value="1"/>
</dbReference>
<dbReference type="InterPro" id="IPR001732">
    <property type="entry name" value="UDP-Glc/GDP-Man_DH_N"/>
</dbReference>
<dbReference type="Pfam" id="PF03720">
    <property type="entry name" value="UDPG_MGDP_dh_C"/>
    <property type="match status" value="1"/>
</dbReference>
<dbReference type="SUPFAM" id="SSF51735">
    <property type="entry name" value="NAD(P)-binding Rossmann-fold domains"/>
    <property type="match status" value="1"/>
</dbReference>
<evidence type="ECO:0000313" key="13">
    <source>
        <dbReference type="Proteomes" id="UP000185936"/>
    </source>
</evidence>
<evidence type="ECO:0000256" key="5">
    <source>
        <dbReference type="ARBA" id="ARBA00023027"/>
    </source>
</evidence>
<reference evidence="13" key="1">
    <citation type="submission" date="2017-01" db="EMBL/GenBank/DDBJ databases">
        <authorList>
            <person name="Varghese N."/>
            <person name="Submissions S."/>
        </authorList>
    </citation>
    <scope>NUCLEOTIDE SEQUENCE [LARGE SCALE GENOMIC DNA]</scope>
    <source>
        <strain evidence="13">type strain: HArc-</strain>
    </source>
</reference>
<evidence type="ECO:0000256" key="8">
    <source>
        <dbReference type="PIRSR" id="PIRSR500134-1"/>
    </source>
</evidence>
<evidence type="ECO:0000256" key="1">
    <source>
        <dbReference type="ARBA" id="ARBA00004701"/>
    </source>
</evidence>
<dbReference type="EC" id="1.1.1.22" evidence="3 7"/>
<gene>
    <name evidence="12" type="ORF">SAMN05421752_10196</name>
</gene>
<dbReference type="InterPro" id="IPR017476">
    <property type="entry name" value="UDP-Glc/GDP-Man"/>
</dbReference>
<accession>A0A1N7C3I8</accession>
<evidence type="ECO:0000256" key="10">
    <source>
        <dbReference type="PIRSR" id="PIRSR500134-3"/>
    </source>
</evidence>
<dbReference type="PIRSF" id="PIRSF500134">
    <property type="entry name" value="UDPglc_DH_bac"/>
    <property type="match status" value="1"/>
</dbReference>
<dbReference type="OrthoDB" id="59839at2157"/>
<evidence type="ECO:0000256" key="4">
    <source>
        <dbReference type="ARBA" id="ARBA00023002"/>
    </source>
</evidence>
<dbReference type="InterPro" id="IPR014027">
    <property type="entry name" value="UDP-Glc/GDP-Man_DH_C"/>
</dbReference>
<dbReference type="SMART" id="SM00984">
    <property type="entry name" value="UDPG_MGDP_dh_C"/>
    <property type="match status" value="1"/>
</dbReference>
<comment type="similarity">
    <text evidence="2 7">Belongs to the UDP-glucose/GDP-mannose dehydrogenase family.</text>
</comment>
<dbReference type="NCBIfam" id="TIGR03026">
    <property type="entry name" value="NDP-sugDHase"/>
    <property type="match status" value="1"/>
</dbReference>
<comment type="catalytic activity">
    <reaction evidence="6 7">
        <text>UDP-alpha-D-glucose + 2 NAD(+) + H2O = UDP-alpha-D-glucuronate + 2 NADH + 3 H(+)</text>
        <dbReference type="Rhea" id="RHEA:23596"/>
        <dbReference type="ChEBI" id="CHEBI:15377"/>
        <dbReference type="ChEBI" id="CHEBI:15378"/>
        <dbReference type="ChEBI" id="CHEBI:57540"/>
        <dbReference type="ChEBI" id="CHEBI:57945"/>
        <dbReference type="ChEBI" id="CHEBI:58052"/>
        <dbReference type="ChEBI" id="CHEBI:58885"/>
        <dbReference type="EC" id="1.1.1.22"/>
    </reaction>
</comment>
<evidence type="ECO:0000259" key="11">
    <source>
        <dbReference type="SMART" id="SM00984"/>
    </source>
</evidence>
<dbReference type="SUPFAM" id="SSF48179">
    <property type="entry name" value="6-phosphogluconate dehydrogenase C-terminal domain-like"/>
    <property type="match status" value="1"/>
</dbReference>
<dbReference type="NCBIfam" id="NF041297">
    <property type="entry name" value="UDPGDh_AglM"/>
    <property type="match status" value="1"/>
</dbReference>
<feature type="binding site" evidence="10">
    <location>
        <position position="84"/>
    </location>
    <ligand>
        <name>NAD(+)</name>
        <dbReference type="ChEBI" id="CHEBI:57540"/>
    </ligand>
</feature>
<feature type="binding site" evidence="10">
    <location>
        <position position="334"/>
    </location>
    <ligand>
        <name>NAD(+)</name>
        <dbReference type="ChEBI" id="CHEBI:57540"/>
    </ligand>
</feature>
<dbReference type="Gene3D" id="3.40.50.720">
    <property type="entry name" value="NAD(P)-binding Rossmann-like Domain"/>
    <property type="match status" value="2"/>
</dbReference>
<dbReference type="InterPro" id="IPR028357">
    <property type="entry name" value="UDPglc_DH_bac"/>
</dbReference>
<dbReference type="Gene3D" id="1.20.5.100">
    <property type="entry name" value="Cytochrome c1, transmembrane anchor, C-terminal"/>
    <property type="match status" value="1"/>
</dbReference>
<dbReference type="PANTHER" id="PTHR43750">
    <property type="entry name" value="UDP-GLUCOSE 6-DEHYDROGENASE TUAD"/>
    <property type="match status" value="1"/>
</dbReference>
<protein>
    <recommendedName>
        <fullName evidence="3 7">UDP-glucose 6-dehydrogenase</fullName>
        <ecNumber evidence="3 7">1.1.1.22</ecNumber>
    </recommendedName>
</protein>
<feature type="binding site" evidence="9">
    <location>
        <begin position="257"/>
        <end position="261"/>
    </location>
    <ligand>
        <name>substrate</name>
    </ligand>
</feature>
<dbReference type="InterPro" id="IPR036291">
    <property type="entry name" value="NAD(P)-bd_dom_sf"/>
</dbReference>
<dbReference type="PIRSF" id="PIRSF000124">
    <property type="entry name" value="UDPglc_GDPman_dh"/>
    <property type="match status" value="1"/>
</dbReference>
<dbReference type="UniPathway" id="UPA00038">
    <property type="reaction ID" value="UER00491"/>
</dbReference>
<keyword evidence="13" id="KW-1185">Reference proteome</keyword>
<comment type="pathway">
    <text evidence="1">Nucleotide-sugar biosynthesis; UDP-alpha-D-glucuronate biosynthesis; UDP-alpha-D-glucuronate from UDP-alpha-D-glucose: step 1/1.</text>
</comment>
<keyword evidence="5 7" id="KW-0520">NAD</keyword>
<feature type="active site" description="Nucleophile" evidence="8">
    <location>
        <position position="268"/>
    </location>
</feature>
<dbReference type="InterPro" id="IPR008927">
    <property type="entry name" value="6-PGluconate_DH-like_C_sf"/>
</dbReference>